<organism evidence="5 6">
    <name type="scientific">Halolamina pelagica</name>
    <dbReference type="NCBI Taxonomy" id="699431"/>
    <lineage>
        <taxon>Archaea</taxon>
        <taxon>Methanobacteriati</taxon>
        <taxon>Methanobacteriota</taxon>
        <taxon>Stenosarchaea group</taxon>
        <taxon>Halobacteria</taxon>
        <taxon>Halobacteriales</taxon>
        <taxon>Haloferacaceae</taxon>
    </lineage>
</organism>
<keyword evidence="6" id="KW-1185">Reference proteome</keyword>
<feature type="domain" description="HTH bat-type" evidence="3">
    <location>
        <begin position="156"/>
        <end position="207"/>
    </location>
</feature>
<dbReference type="InterPro" id="IPR007050">
    <property type="entry name" value="HTH_bacterioopsin"/>
</dbReference>
<dbReference type="EMBL" id="LGUC01000002">
    <property type="protein sequence ID" value="KPN29153.1"/>
    <property type="molecule type" value="Genomic_DNA"/>
</dbReference>
<proteinExistence type="predicted"/>
<evidence type="ECO:0000313" key="5">
    <source>
        <dbReference type="EMBL" id="KPN29153.1"/>
    </source>
</evidence>
<name>A0A0P7GUJ4_9EURY</name>
<dbReference type="Proteomes" id="UP000050535">
    <property type="component" value="Unassembled WGS sequence"/>
</dbReference>
<dbReference type="Pfam" id="PF15915">
    <property type="entry name" value="BAT"/>
    <property type="match status" value="1"/>
</dbReference>
<dbReference type="InterPro" id="IPR031803">
    <property type="entry name" value="BAT_GAF/HTH-assoc"/>
</dbReference>
<dbReference type="Pfam" id="PF04967">
    <property type="entry name" value="HTH_10"/>
    <property type="match status" value="1"/>
</dbReference>
<keyword evidence="2" id="KW-0804">Transcription</keyword>
<keyword evidence="1" id="KW-0805">Transcription regulation</keyword>
<evidence type="ECO:0000259" key="3">
    <source>
        <dbReference type="Pfam" id="PF04967"/>
    </source>
</evidence>
<dbReference type="RefSeq" id="WP_054584920.1">
    <property type="nucleotide sequence ID" value="NZ_LGUC01000002.1"/>
</dbReference>
<reference evidence="6" key="1">
    <citation type="submission" date="2013-11" db="EMBL/GenBank/DDBJ databases">
        <authorList>
            <person name="Hoang H.T."/>
            <person name="Killian M.L."/>
            <person name="Madson D.M."/>
            <person name="Arruda P.H.E."/>
            <person name="Sun D."/>
            <person name="Schwartz K.J."/>
            <person name="Yoon K."/>
        </authorList>
    </citation>
    <scope>NUCLEOTIDE SEQUENCE [LARGE SCALE GENOMIC DNA]</scope>
    <source>
        <strain evidence="6">CDK2</strain>
    </source>
</reference>
<evidence type="ECO:0000313" key="6">
    <source>
        <dbReference type="Proteomes" id="UP000050535"/>
    </source>
</evidence>
<dbReference type="PANTHER" id="PTHR34236">
    <property type="entry name" value="DIMETHYL SULFOXIDE REDUCTASE TRANSCRIPTIONAL ACTIVATOR"/>
    <property type="match status" value="1"/>
</dbReference>
<evidence type="ECO:0000256" key="1">
    <source>
        <dbReference type="ARBA" id="ARBA00023015"/>
    </source>
</evidence>
<dbReference type="AlphaFoldDB" id="A0A0P7GUJ4"/>
<feature type="domain" description="Bacterioopsin transcriptional activator GAF and HTH associated" evidence="4">
    <location>
        <begin position="20"/>
        <end position="149"/>
    </location>
</feature>
<dbReference type="PANTHER" id="PTHR34236:SF1">
    <property type="entry name" value="DIMETHYL SULFOXIDE REDUCTASE TRANSCRIPTIONAL ACTIVATOR"/>
    <property type="match status" value="1"/>
</dbReference>
<gene>
    <name evidence="5" type="ORF">SY89_03387</name>
</gene>
<sequence>MSLCASVSLPPAEFRLATVLGAQPGVRVEAERVVPLDSQVMPYLWITGLDAEDGIERLRADPDVVAAELLAASDDGLLVSVDWAADHPLLAALANGDASLLRGVGTADGWRLSLRFPNRDRLADCYRECSAAGVSLTVEQIHTAAWSVEGSHGNVLTDVQRETLLAALDGGYFAVPRTTTLQDLAREFDVSDTAISQRIRRGVARLLSAELAEDDRRNPPPVSPE</sequence>
<dbReference type="STRING" id="699431.SY89_03387"/>
<evidence type="ECO:0000259" key="4">
    <source>
        <dbReference type="Pfam" id="PF15915"/>
    </source>
</evidence>
<comment type="caution">
    <text evidence="5">The sequence shown here is derived from an EMBL/GenBank/DDBJ whole genome shotgun (WGS) entry which is preliminary data.</text>
</comment>
<accession>A0A0P7GUJ4</accession>
<dbReference type="OrthoDB" id="156233at2157"/>
<evidence type="ECO:0000256" key="2">
    <source>
        <dbReference type="ARBA" id="ARBA00023163"/>
    </source>
</evidence>
<protein>
    <submittedName>
        <fullName evidence="5">Bacterio-opsin activator</fullName>
    </submittedName>
</protein>